<dbReference type="Gene3D" id="1.20.140.10">
    <property type="entry name" value="Butyryl-CoA Dehydrogenase, subunit A, domain 3"/>
    <property type="match status" value="1"/>
</dbReference>
<dbReference type="SUPFAM" id="SSF56645">
    <property type="entry name" value="Acyl-CoA dehydrogenase NM domain-like"/>
    <property type="match status" value="1"/>
</dbReference>
<dbReference type="Pfam" id="PF00441">
    <property type="entry name" value="Acyl-CoA_dh_1"/>
    <property type="match status" value="1"/>
</dbReference>
<dbReference type="InterPro" id="IPR009075">
    <property type="entry name" value="AcylCo_DH/oxidase_C"/>
</dbReference>
<proteinExistence type="inferred from homology"/>
<evidence type="ECO:0000313" key="8">
    <source>
        <dbReference type="EMBL" id="MBB3096499.1"/>
    </source>
</evidence>
<dbReference type="Gene3D" id="1.10.540.10">
    <property type="entry name" value="Acyl-CoA dehydrogenase/oxidase, N-terminal domain"/>
    <property type="match status" value="1"/>
</dbReference>
<keyword evidence="3" id="KW-0285">Flavoprotein</keyword>
<evidence type="ECO:0000313" key="9">
    <source>
        <dbReference type="Proteomes" id="UP000590749"/>
    </source>
</evidence>
<dbReference type="GO" id="GO:0003995">
    <property type="term" value="F:acyl-CoA dehydrogenase activity"/>
    <property type="evidence" value="ECO:0007669"/>
    <property type="project" value="TreeGrafter"/>
</dbReference>
<evidence type="ECO:0000259" key="7">
    <source>
        <dbReference type="Pfam" id="PF02771"/>
    </source>
</evidence>
<comment type="caution">
    <text evidence="8">The sequence shown here is derived from an EMBL/GenBank/DDBJ whole genome shotgun (WGS) entry which is preliminary data.</text>
</comment>
<evidence type="ECO:0000256" key="3">
    <source>
        <dbReference type="ARBA" id="ARBA00022630"/>
    </source>
</evidence>
<dbReference type="AlphaFoldDB" id="A0A7W5AID9"/>
<dbReference type="SUPFAM" id="SSF47203">
    <property type="entry name" value="Acyl-CoA dehydrogenase C-terminal domain-like"/>
    <property type="match status" value="1"/>
</dbReference>
<reference evidence="8 9" key="1">
    <citation type="submission" date="2020-08" db="EMBL/GenBank/DDBJ databases">
        <title>Genomic Encyclopedia of Type Strains, Phase III (KMG-III): the genomes of soil and plant-associated and newly described type strains.</title>
        <authorList>
            <person name="Whitman W."/>
        </authorList>
    </citation>
    <scope>NUCLEOTIDE SEQUENCE [LARGE SCALE GENOMIC DNA]</scope>
    <source>
        <strain evidence="8 9">CECT 3287</strain>
    </source>
</reference>
<dbReference type="InterPro" id="IPR009100">
    <property type="entry name" value="AcylCoA_DH/oxidase_NM_dom_sf"/>
</dbReference>
<evidence type="ECO:0000256" key="2">
    <source>
        <dbReference type="ARBA" id="ARBA00009347"/>
    </source>
</evidence>
<evidence type="ECO:0000259" key="6">
    <source>
        <dbReference type="Pfam" id="PF00441"/>
    </source>
</evidence>
<keyword evidence="5" id="KW-0560">Oxidoreductase</keyword>
<keyword evidence="4" id="KW-0274">FAD</keyword>
<dbReference type="GO" id="GO:0050660">
    <property type="term" value="F:flavin adenine dinucleotide binding"/>
    <property type="evidence" value="ECO:0007669"/>
    <property type="project" value="InterPro"/>
</dbReference>
<evidence type="ECO:0008006" key="10">
    <source>
        <dbReference type="Google" id="ProtNLM"/>
    </source>
</evidence>
<keyword evidence="9" id="KW-1185">Reference proteome</keyword>
<dbReference type="RefSeq" id="WP_183221937.1">
    <property type="nucleotide sequence ID" value="NZ_BMPW01000007.1"/>
</dbReference>
<dbReference type="InterPro" id="IPR037069">
    <property type="entry name" value="AcylCoA_DH/ox_N_sf"/>
</dbReference>
<accession>A0A7W5AID9</accession>
<dbReference type="InterPro" id="IPR036250">
    <property type="entry name" value="AcylCo_DH-like_C"/>
</dbReference>
<dbReference type="PANTHER" id="PTHR43884:SF20">
    <property type="entry name" value="ACYL-COA DEHYDROGENASE FADE28"/>
    <property type="match status" value="1"/>
</dbReference>
<organism evidence="8 9">
    <name type="scientific">Actinoplanes campanulatus</name>
    <dbReference type="NCBI Taxonomy" id="113559"/>
    <lineage>
        <taxon>Bacteria</taxon>
        <taxon>Bacillati</taxon>
        <taxon>Actinomycetota</taxon>
        <taxon>Actinomycetes</taxon>
        <taxon>Micromonosporales</taxon>
        <taxon>Micromonosporaceae</taxon>
        <taxon>Actinoplanes</taxon>
    </lineage>
</organism>
<name>A0A7W5AID9_9ACTN</name>
<dbReference type="PANTHER" id="PTHR43884">
    <property type="entry name" value="ACYL-COA DEHYDROGENASE"/>
    <property type="match status" value="1"/>
</dbReference>
<dbReference type="Proteomes" id="UP000590749">
    <property type="component" value="Unassembled WGS sequence"/>
</dbReference>
<comment type="cofactor">
    <cofactor evidence="1">
        <name>FAD</name>
        <dbReference type="ChEBI" id="CHEBI:57692"/>
    </cofactor>
</comment>
<feature type="domain" description="Acyl-CoA dehydrogenase/oxidase C-terminal" evidence="6">
    <location>
        <begin position="191"/>
        <end position="298"/>
    </location>
</feature>
<feature type="domain" description="Acyl-CoA dehydrogenase/oxidase N-terminal" evidence="7">
    <location>
        <begin position="8"/>
        <end position="90"/>
    </location>
</feature>
<gene>
    <name evidence="8" type="ORF">FHR83_004169</name>
</gene>
<comment type="similarity">
    <text evidence="2">Belongs to the acyl-CoA dehydrogenase family.</text>
</comment>
<sequence>MIEERAALRAAVRDLAGGHAARDGFDAGLWGRLCKEIGVAGLTVPERYGGSGATLTEAAVVLEELGRQLTPGPMLGCGVLATHLLLRSGDTRLLPGICAGARIVAVAWEGSGSAADGLVSGSFSDVLDLAIADTLLVALPTGLYEVDPRSAEPLTVDTFDPTRPLSAIRLDRVPGRRLGEAAPIRDLAMVALAAEQTGTAERALELTVEYVRVRHQFGRPIGSFQVLQHRLAEAYLRVQAARSAANAALTGGGAEATIAKIHCSETLRAVAAEMVQMHGGLAITWEHDAHLYLRRAWASARLFGQPSDHVTRLASSLLDG</sequence>
<dbReference type="Pfam" id="PF02771">
    <property type="entry name" value="Acyl-CoA_dh_N"/>
    <property type="match status" value="1"/>
</dbReference>
<dbReference type="EMBL" id="JACHXF010000008">
    <property type="protein sequence ID" value="MBB3096499.1"/>
    <property type="molecule type" value="Genomic_DNA"/>
</dbReference>
<evidence type="ECO:0000256" key="5">
    <source>
        <dbReference type="ARBA" id="ARBA00023002"/>
    </source>
</evidence>
<protein>
    <recommendedName>
        <fullName evidence="10">Acyl-CoA dehydrogenase</fullName>
    </recommendedName>
</protein>
<dbReference type="InterPro" id="IPR013786">
    <property type="entry name" value="AcylCoA_DH/ox_N"/>
</dbReference>
<evidence type="ECO:0000256" key="1">
    <source>
        <dbReference type="ARBA" id="ARBA00001974"/>
    </source>
</evidence>
<evidence type="ECO:0000256" key="4">
    <source>
        <dbReference type="ARBA" id="ARBA00022827"/>
    </source>
</evidence>